<organism evidence="2 3">
    <name type="scientific">Cordylochernes scorpioides</name>
    <dbReference type="NCBI Taxonomy" id="51811"/>
    <lineage>
        <taxon>Eukaryota</taxon>
        <taxon>Metazoa</taxon>
        <taxon>Ecdysozoa</taxon>
        <taxon>Arthropoda</taxon>
        <taxon>Chelicerata</taxon>
        <taxon>Arachnida</taxon>
        <taxon>Pseudoscorpiones</taxon>
        <taxon>Cheliferoidea</taxon>
        <taxon>Chernetidae</taxon>
        <taxon>Cordylochernes</taxon>
    </lineage>
</organism>
<reference evidence="2 3" key="1">
    <citation type="submission" date="2022-01" db="EMBL/GenBank/DDBJ databases">
        <title>A chromosomal length assembly of Cordylochernes scorpioides.</title>
        <authorList>
            <person name="Zeh D."/>
            <person name="Zeh J."/>
        </authorList>
    </citation>
    <scope>NUCLEOTIDE SEQUENCE [LARGE SCALE GENOMIC DNA]</scope>
    <source>
        <strain evidence="2">IN4F17</strain>
        <tissue evidence="2">Whole Body</tissue>
    </source>
</reference>
<proteinExistence type="predicted"/>
<dbReference type="EMBL" id="CP092872">
    <property type="protein sequence ID" value="UYV72778.1"/>
    <property type="molecule type" value="Genomic_DNA"/>
</dbReference>
<gene>
    <name evidence="2" type="ORF">LAZ67_10000663</name>
</gene>
<feature type="region of interest" description="Disordered" evidence="1">
    <location>
        <begin position="93"/>
        <end position="124"/>
    </location>
</feature>
<accession>A0ABY6KYM1</accession>
<protein>
    <submittedName>
        <fullName evidence="2">Uncharacterized protein</fullName>
    </submittedName>
</protein>
<sequence length="155" mass="18026">MEIKEFLLVYMVDEEDLGNNRRGLPLMRRSSNNKNIGCFRELCSVEGKDNLICRNGYSNDILGYEGPHRLLGKTYRWTILQLTPGFHRRAKAKTSLRDDDVPIDDTTTKPLLTPQEKRRKGTRDKVPRLRWIPWQKHVRSMSVSTIIASCRSQLP</sequence>
<keyword evidence="3" id="KW-1185">Reference proteome</keyword>
<evidence type="ECO:0000256" key="1">
    <source>
        <dbReference type="SAM" id="MobiDB-lite"/>
    </source>
</evidence>
<evidence type="ECO:0000313" key="2">
    <source>
        <dbReference type="EMBL" id="UYV72778.1"/>
    </source>
</evidence>
<dbReference type="Proteomes" id="UP001235939">
    <property type="component" value="Chromosome 10"/>
</dbReference>
<name>A0ABY6KYM1_9ARAC</name>
<evidence type="ECO:0000313" key="3">
    <source>
        <dbReference type="Proteomes" id="UP001235939"/>
    </source>
</evidence>